<organism evidence="2 3">
    <name type="scientific">Elysia chlorotica</name>
    <name type="common">Eastern emerald elysia</name>
    <name type="synonym">Sea slug</name>
    <dbReference type="NCBI Taxonomy" id="188477"/>
    <lineage>
        <taxon>Eukaryota</taxon>
        <taxon>Metazoa</taxon>
        <taxon>Spiralia</taxon>
        <taxon>Lophotrochozoa</taxon>
        <taxon>Mollusca</taxon>
        <taxon>Gastropoda</taxon>
        <taxon>Heterobranchia</taxon>
        <taxon>Euthyneura</taxon>
        <taxon>Panpulmonata</taxon>
        <taxon>Sacoglossa</taxon>
        <taxon>Placobranchoidea</taxon>
        <taxon>Plakobranchidae</taxon>
        <taxon>Elysia</taxon>
    </lineage>
</organism>
<dbReference type="OrthoDB" id="6155282at2759"/>
<evidence type="ECO:0000313" key="2">
    <source>
        <dbReference type="EMBL" id="RUS82535.1"/>
    </source>
</evidence>
<accession>A0A3S1BF13</accession>
<comment type="caution">
    <text evidence="2">The sequence shown here is derived from an EMBL/GenBank/DDBJ whole genome shotgun (WGS) entry which is preliminary data.</text>
</comment>
<dbReference type="Proteomes" id="UP000271974">
    <property type="component" value="Unassembled WGS sequence"/>
</dbReference>
<proteinExistence type="predicted"/>
<sequence>MEAEPGSPSSAQIEFHSHDNINTSNSNTGQKSEQICNSSQVNDYVSDTSNLQAEAGSDFENSQGGYGCLEVQTKPENMTSFSEFLRELGQESKMVILQYSQTFADSEAFEQQACQHVADLTTYASMFEQNVNEQKKLLHSRLKEILKILSIDTDDNF</sequence>
<reference evidence="2 3" key="1">
    <citation type="submission" date="2019-01" db="EMBL/GenBank/DDBJ databases">
        <title>A draft genome assembly of the solar-powered sea slug Elysia chlorotica.</title>
        <authorList>
            <person name="Cai H."/>
            <person name="Li Q."/>
            <person name="Fang X."/>
            <person name="Li J."/>
            <person name="Curtis N.E."/>
            <person name="Altenburger A."/>
            <person name="Shibata T."/>
            <person name="Feng M."/>
            <person name="Maeda T."/>
            <person name="Schwartz J.A."/>
            <person name="Shigenobu S."/>
            <person name="Lundholm N."/>
            <person name="Nishiyama T."/>
            <person name="Yang H."/>
            <person name="Hasebe M."/>
            <person name="Li S."/>
            <person name="Pierce S.K."/>
            <person name="Wang J."/>
        </authorList>
    </citation>
    <scope>NUCLEOTIDE SEQUENCE [LARGE SCALE GENOMIC DNA]</scope>
    <source>
        <strain evidence="2">EC2010</strain>
        <tissue evidence="2">Whole organism of an adult</tissue>
    </source>
</reference>
<feature type="compositionally biased region" description="Polar residues" evidence="1">
    <location>
        <begin position="20"/>
        <end position="38"/>
    </location>
</feature>
<gene>
    <name evidence="2" type="ORF">EGW08_009707</name>
</gene>
<keyword evidence="3" id="KW-1185">Reference proteome</keyword>
<evidence type="ECO:0000313" key="3">
    <source>
        <dbReference type="Proteomes" id="UP000271974"/>
    </source>
</evidence>
<dbReference type="AlphaFoldDB" id="A0A3S1BF13"/>
<evidence type="ECO:0000256" key="1">
    <source>
        <dbReference type="SAM" id="MobiDB-lite"/>
    </source>
</evidence>
<dbReference type="EMBL" id="RQTK01000282">
    <property type="protein sequence ID" value="RUS82535.1"/>
    <property type="molecule type" value="Genomic_DNA"/>
</dbReference>
<protein>
    <submittedName>
        <fullName evidence="2">Uncharacterized protein</fullName>
    </submittedName>
</protein>
<feature type="region of interest" description="Disordered" evidence="1">
    <location>
        <begin position="1"/>
        <end position="38"/>
    </location>
</feature>
<name>A0A3S1BF13_ELYCH</name>